<dbReference type="Pfam" id="PF02817">
    <property type="entry name" value="E3_binding"/>
    <property type="match status" value="1"/>
</dbReference>
<evidence type="ECO:0000256" key="4">
    <source>
        <dbReference type="ARBA" id="ARBA00022823"/>
    </source>
</evidence>
<comment type="cofactor">
    <cofactor evidence="1 6">
        <name>(R)-lipoate</name>
        <dbReference type="ChEBI" id="CHEBI:83088"/>
    </cofactor>
</comment>
<reference evidence="10 11" key="1">
    <citation type="submission" date="2015-10" db="EMBL/GenBank/DDBJ databases">
        <title>Erysipelothrix larvae sp. LV19 isolated from the larval gut of the rhinoceros beetle, Trypoxylus dichotomus.</title>
        <authorList>
            <person name="Lim S."/>
            <person name="Kim B.-C."/>
        </authorList>
    </citation>
    <scope>NUCLEOTIDE SEQUENCE [LARGE SCALE GENOMIC DNA]</scope>
    <source>
        <strain evidence="10 11">LV19</strain>
    </source>
</reference>
<evidence type="ECO:0000313" key="10">
    <source>
        <dbReference type="EMBL" id="AMC93101.1"/>
    </source>
</evidence>
<feature type="domain" description="Lipoyl-binding" evidence="8">
    <location>
        <begin position="2"/>
        <end position="77"/>
    </location>
</feature>
<dbReference type="FunFam" id="3.30.559.10:FF:000007">
    <property type="entry name" value="Dihydrolipoamide acetyltransferase component of pyruvate dehydrogenase complex"/>
    <property type="match status" value="1"/>
</dbReference>
<dbReference type="InterPro" id="IPR001078">
    <property type="entry name" value="2-oxoacid_DH_actylTfrase"/>
</dbReference>
<evidence type="ECO:0000259" key="9">
    <source>
        <dbReference type="PROSITE" id="PS51826"/>
    </source>
</evidence>
<sequence length="407" mass="45439">MVYKFELPDLGEGITESEILEWFVKEGDVIKADDRLLEVQNDKTSIEVPSPLSGTIKHIHVNAHDIAKVGQVLVEIEGEHLESETQAVDDNESNETIQKTSNNSYTSSVKAKAIPSVRKYAREKGVVLSDVTPTGKNNRVTMADIDRHIKNENQRVPSVITPKPIVTIPDEHHTRNIEPMSAMRKATMHALIESTRIPTVTIFAEVNVDKLIKHRNAYKEYALDMESNLSYTAYFVKAAVTMLKAHPIFNAKIDVEKEEIVYKDAINIGVATNTPRGLYVPNIKQADRKNLLEISDEIVKNTRLAHEGKLSQEHMNNGSFTITNVGAFAQDSVYATPILNTDEVGIISTSRFEMKTIVCEDMSVQVAPIMKLSFTFDHRIVDGVDAQKALETFKQILSDPNMLGLKG</sequence>
<dbReference type="PROSITE" id="PS50968">
    <property type="entry name" value="BIOTINYL_LIPOYL"/>
    <property type="match status" value="1"/>
</dbReference>
<feature type="compositionally biased region" description="Polar residues" evidence="7">
    <location>
        <begin position="94"/>
        <end position="106"/>
    </location>
</feature>
<dbReference type="Pfam" id="PF00364">
    <property type="entry name" value="Biotin_lipoyl"/>
    <property type="match status" value="1"/>
</dbReference>
<dbReference type="InterPro" id="IPR004167">
    <property type="entry name" value="PSBD"/>
</dbReference>
<evidence type="ECO:0000256" key="6">
    <source>
        <dbReference type="RuleBase" id="RU003423"/>
    </source>
</evidence>
<accession>A0A0X8GZ60</accession>
<feature type="region of interest" description="Disordered" evidence="7">
    <location>
        <begin position="83"/>
        <end position="106"/>
    </location>
</feature>
<keyword evidence="11" id="KW-1185">Reference proteome</keyword>
<comment type="similarity">
    <text evidence="2 6">Belongs to the 2-oxoacid dehydrogenase family.</text>
</comment>
<evidence type="ECO:0000256" key="3">
    <source>
        <dbReference type="ARBA" id="ARBA00022679"/>
    </source>
</evidence>
<dbReference type="SUPFAM" id="SSF52777">
    <property type="entry name" value="CoA-dependent acyltransferases"/>
    <property type="match status" value="1"/>
</dbReference>
<dbReference type="KEGG" id="erl:AOC36_03645"/>
<organism evidence="10 11">
    <name type="scientific">Erysipelothrix larvae</name>
    <dbReference type="NCBI Taxonomy" id="1514105"/>
    <lineage>
        <taxon>Bacteria</taxon>
        <taxon>Bacillati</taxon>
        <taxon>Bacillota</taxon>
        <taxon>Erysipelotrichia</taxon>
        <taxon>Erysipelotrichales</taxon>
        <taxon>Erysipelotrichaceae</taxon>
        <taxon>Erysipelothrix</taxon>
    </lineage>
</organism>
<feature type="domain" description="Peripheral subunit-binding (PSBD)" evidence="9">
    <location>
        <begin position="112"/>
        <end position="149"/>
    </location>
</feature>
<keyword evidence="4 6" id="KW-0450">Lipoyl</keyword>
<dbReference type="SUPFAM" id="SSF51230">
    <property type="entry name" value="Single hybrid motif"/>
    <property type="match status" value="1"/>
</dbReference>
<evidence type="ECO:0000259" key="8">
    <source>
        <dbReference type="PROSITE" id="PS50968"/>
    </source>
</evidence>
<dbReference type="RefSeq" id="WP_067631546.1">
    <property type="nucleotide sequence ID" value="NZ_CP013213.1"/>
</dbReference>
<dbReference type="GO" id="GO:0005737">
    <property type="term" value="C:cytoplasm"/>
    <property type="evidence" value="ECO:0007669"/>
    <property type="project" value="TreeGrafter"/>
</dbReference>
<dbReference type="PANTHER" id="PTHR43178">
    <property type="entry name" value="DIHYDROLIPOAMIDE ACETYLTRANSFERASE COMPONENT OF PYRUVATE DEHYDROGENASE COMPLEX"/>
    <property type="match status" value="1"/>
</dbReference>
<dbReference type="CDD" id="cd06849">
    <property type="entry name" value="lipoyl_domain"/>
    <property type="match status" value="1"/>
</dbReference>
<dbReference type="PANTHER" id="PTHR43178:SF5">
    <property type="entry name" value="LIPOAMIDE ACYLTRANSFERASE COMPONENT OF BRANCHED-CHAIN ALPHA-KETO ACID DEHYDROGENASE COMPLEX, MITOCHONDRIAL"/>
    <property type="match status" value="1"/>
</dbReference>
<dbReference type="STRING" id="1514105.AOC36_03645"/>
<evidence type="ECO:0000256" key="5">
    <source>
        <dbReference type="ARBA" id="ARBA00023315"/>
    </source>
</evidence>
<dbReference type="Pfam" id="PF00198">
    <property type="entry name" value="2-oxoacid_dh"/>
    <property type="match status" value="1"/>
</dbReference>
<protein>
    <recommendedName>
        <fullName evidence="6">Dihydrolipoamide acetyltransferase component of pyruvate dehydrogenase complex</fullName>
        <ecNumber evidence="6">2.3.1.-</ecNumber>
    </recommendedName>
</protein>
<evidence type="ECO:0000313" key="11">
    <source>
        <dbReference type="Proteomes" id="UP000063781"/>
    </source>
</evidence>
<dbReference type="InterPro" id="IPR050743">
    <property type="entry name" value="2-oxoacid_DH_E2_comp"/>
</dbReference>
<dbReference type="OrthoDB" id="9805770at2"/>
<dbReference type="InterPro" id="IPR003016">
    <property type="entry name" value="2-oxoA_DH_lipoyl-BS"/>
</dbReference>
<dbReference type="Proteomes" id="UP000063781">
    <property type="component" value="Chromosome"/>
</dbReference>
<dbReference type="Gene3D" id="2.40.50.100">
    <property type="match status" value="1"/>
</dbReference>
<keyword evidence="5 6" id="KW-0012">Acyltransferase</keyword>
<dbReference type="GO" id="GO:0031405">
    <property type="term" value="F:lipoic acid binding"/>
    <property type="evidence" value="ECO:0007669"/>
    <property type="project" value="TreeGrafter"/>
</dbReference>
<dbReference type="InterPro" id="IPR011053">
    <property type="entry name" value="Single_hybrid_motif"/>
</dbReference>
<dbReference type="InterPro" id="IPR036625">
    <property type="entry name" value="E3-bd_dom_sf"/>
</dbReference>
<dbReference type="GO" id="GO:0016407">
    <property type="term" value="F:acetyltransferase activity"/>
    <property type="evidence" value="ECO:0007669"/>
    <property type="project" value="TreeGrafter"/>
</dbReference>
<keyword evidence="3 6" id="KW-0808">Transferase</keyword>
<gene>
    <name evidence="10" type="ORF">AOC36_03645</name>
</gene>
<dbReference type="Gene3D" id="3.30.559.10">
    <property type="entry name" value="Chloramphenicol acetyltransferase-like domain"/>
    <property type="match status" value="1"/>
</dbReference>
<evidence type="ECO:0000256" key="7">
    <source>
        <dbReference type="SAM" id="MobiDB-lite"/>
    </source>
</evidence>
<dbReference type="EC" id="2.3.1.-" evidence="6"/>
<dbReference type="AlphaFoldDB" id="A0A0X8GZ60"/>
<evidence type="ECO:0000256" key="1">
    <source>
        <dbReference type="ARBA" id="ARBA00001938"/>
    </source>
</evidence>
<dbReference type="InterPro" id="IPR000089">
    <property type="entry name" value="Biotin_lipoyl"/>
</dbReference>
<name>A0A0X8GZ60_9FIRM</name>
<dbReference type="PROSITE" id="PS00189">
    <property type="entry name" value="LIPOYL"/>
    <property type="match status" value="1"/>
</dbReference>
<dbReference type="InterPro" id="IPR023213">
    <property type="entry name" value="CAT-like_dom_sf"/>
</dbReference>
<evidence type="ECO:0000256" key="2">
    <source>
        <dbReference type="ARBA" id="ARBA00007317"/>
    </source>
</evidence>
<dbReference type="PROSITE" id="PS51826">
    <property type="entry name" value="PSBD"/>
    <property type="match status" value="1"/>
</dbReference>
<dbReference type="SUPFAM" id="SSF47005">
    <property type="entry name" value="Peripheral subunit-binding domain of 2-oxo acid dehydrogenase complex"/>
    <property type="match status" value="1"/>
</dbReference>
<proteinExistence type="inferred from homology"/>
<dbReference type="Gene3D" id="4.10.320.10">
    <property type="entry name" value="E3-binding domain"/>
    <property type="match status" value="1"/>
</dbReference>
<dbReference type="EMBL" id="CP013213">
    <property type="protein sequence ID" value="AMC93101.1"/>
    <property type="molecule type" value="Genomic_DNA"/>
</dbReference>